<reference evidence="2" key="1">
    <citation type="submission" date="2024-07" db="EMBL/GenBank/DDBJ databases">
        <authorList>
            <person name="Kim Y.J."/>
            <person name="Jeong J.Y."/>
        </authorList>
    </citation>
    <scope>NUCLEOTIDE SEQUENCE</scope>
    <source>
        <strain evidence="2">GIHE-MW2</strain>
    </source>
</reference>
<dbReference type="Pfam" id="PF08379">
    <property type="entry name" value="Bact_transglu_N"/>
    <property type="match status" value="1"/>
</dbReference>
<gene>
    <name evidence="2" type="ORF">ABWT76_002717</name>
</gene>
<organism evidence="2">
    <name type="scientific">Planktothricoides raciborskii GIHE-MW2</name>
    <dbReference type="NCBI Taxonomy" id="2792601"/>
    <lineage>
        <taxon>Bacteria</taxon>
        <taxon>Bacillati</taxon>
        <taxon>Cyanobacteriota</taxon>
        <taxon>Cyanophyceae</taxon>
        <taxon>Oscillatoriophycideae</taxon>
        <taxon>Oscillatoriales</taxon>
        <taxon>Oscillatoriaceae</taxon>
        <taxon>Planktothricoides</taxon>
    </lineage>
</organism>
<evidence type="ECO:0000313" key="2">
    <source>
        <dbReference type="EMBL" id="XCM39764.1"/>
    </source>
</evidence>
<dbReference type="Pfam" id="PF09899">
    <property type="entry name" value="DUF2126"/>
    <property type="match status" value="2"/>
</dbReference>
<dbReference type="InterPro" id="IPR002931">
    <property type="entry name" value="Transglutaminase-like"/>
</dbReference>
<dbReference type="InterPro" id="IPR018667">
    <property type="entry name" value="DUF2126"/>
</dbReference>
<dbReference type="PANTHER" id="PTHR33490">
    <property type="entry name" value="BLR5614 PROTEIN-RELATED"/>
    <property type="match status" value="1"/>
</dbReference>
<dbReference type="PANTHER" id="PTHR33490:SF1">
    <property type="entry name" value="SLL1233 PROTEIN"/>
    <property type="match status" value="1"/>
</dbReference>
<sequence length="1053" mass="119541">MSIQVALNHQKLYRFERPIILGPHILRLHPIPYGRTQIQSYALKITPEDYSIHWRRDVNYNLISKLNFPNKTDIFKIEVDLILELKTLNPFDFLIDDYAVEYPFNYTKKLRRELRAYLPIEERSRLLMEWINKLDKSPQFTTNFILSIAQKIHEEITYAVRLEEGIQSCKTTLKKKTGSCRDTAWLLVQVFRHLGLAARFVSGYLIQLAADQKPLDGPAGPENDMADLHAWAEVYLPGAGWIGLDPTSGMLAAEGHIPLACSATPAMAAPIAGTIEPCESQLDFSIAVSRIKETPRMTKPYTQEQWSAIANLGEAVEQQLTLANVGLTMGGEPTFISIDDYHSTEWQVGALGEEKRRLAGILLQRLRDRFSTGGLLYYGMGKWYPGEALPRWALGCYWRCDRMPIWRNFELCAADNQDYGYGIQEAEKFIHHLVKYLGVSSQNITPAYDGNGELQAYILPLLWGEKEGEEQWISCPWQVEPKFTLIGGESPAGLRLPFQSIQWADPEDIQWEVLVKPEQQSQPLGDIFARVTGRYAEKQSTVSAKPNSIKVALGVEVRQGIVYIFIPPISAAENYLDLIACVENTAVELELKVKIEGYTPPCDRRLQGFQITPDPGVIEVNIHPAQNWSELVNITNILYEEARLTRLGTEKYTFDGRTVSTGGGSHITIGGATPSESPLLRRPDLLKSLISFWQNHPSLSYLFSGEFVGPTSQSPRVDEARNDTLYELEIAFTQLEQSENIEPLLVDRLLRNFLIDISGNTHRSAFCIDKLYPVENPRLQLGLLEFRSITMSPHPQMSLAVNLLIRALVAEFWQHPYKNRLVRWGTMLHDKFFLPHYIAQDFKDVISQLQQAGYPFEFAWYEPFFEFRFPRYGEINQDGIQLELRHALELWPVLGEEVNNGRTARYVDSSMERIQVLLTGATQGRHLVICNGYPVPLQSTGVQGEFVGGVRYRARQLGSSLHPAIAPHWPLVFDIVDTWVERSIGGCMLYCHDPNGTLWTNFPINDREAQGRLTSRFVPHGHTPNHIKVPPVQISPEFPCNLDLRRVGLGLLS</sequence>
<dbReference type="RefSeq" id="WP_190880270.1">
    <property type="nucleotide sequence ID" value="NZ_CP159837.1"/>
</dbReference>
<evidence type="ECO:0000259" key="1">
    <source>
        <dbReference type="SMART" id="SM00460"/>
    </source>
</evidence>
<protein>
    <submittedName>
        <fullName evidence="2">Transglutaminase family protein</fullName>
    </submittedName>
</protein>
<proteinExistence type="predicted"/>
<dbReference type="EMBL" id="CP159837">
    <property type="protein sequence ID" value="XCM39764.1"/>
    <property type="molecule type" value="Genomic_DNA"/>
</dbReference>
<dbReference type="SUPFAM" id="SSF54001">
    <property type="entry name" value="Cysteine proteinases"/>
    <property type="match status" value="1"/>
</dbReference>
<name>A0AAU8JLR9_9CYAN</name>
<dbReference type="Pfam" id="PF01841">
    <property type="entry name" value="Transglut_core"/>
    <property type="match status" value="1"/>
</dbReference>
<accession>A0AAU8JLR9</accession>
<dbReference type="InterPro" id="IPR038765">
    <property type="entry name" value="Papain-like_cys_pep_sf"/>
</dbReference>
<dbReference type="Gene3D" id="3.10.620.30">
    <property type="match status" value="1"/>
</dbReference>
<dbReference type="InterPro" id="IPR013589">
    <property type="entry name" value="Bac_transglu_N"/>
</dbReference>
<feature type="domain" description="Transglutaminase-like" evidence="1">
    <location>
        <begin position="172"/>
        <end position="248"/>
    </location>
</feature>
<dbReference type="AlphaFoldDB" id="A0AAU8JLR9"/>
<dbReference type="SMART" id="SM00460">
    <property type="entry name" value="TGc"/>
    <property type="match status" value="1"/>
</dbReference>